<gene>
    <name evidence="1" type="ORF">SanaruYs_34580</name>
</gene>
<dbReference type="Proteomes" id="UP000288227">
    <property type="component" value="Unassembled WGS sequence"/>
</dbReference>
<sequence length="167" mass="19491">MDFLGKIKDKSPEYDSSHEELISKFTVLQGGRTGTSNEASIWQQGKYFFTKYEIFMYAVLLGLRDNYSLPLNTNSKKNTFMVMKNWHPADVTDYIIMGVLTKAKIDFNKLEQQEDKEIEKEITKIRKLMEEFANGGFDIIRSKLEKEPSFFENNDNCFIDLLESKLN</sequence>
<accession>A0A401UE78</accession>
<evidence type="ECO:0000313" key="2">
    <source>
        <dbReference type="Proteomes" id="UP000288227"/>
    </source>
</evidence>
<organism evidence="1 2">
    <name type="scientific">Chryseotalea sanaruensis</name>
    <dbReference type="NCBI Taxonomy" id="2482724"/>
    <lineage>
        <taxon>Bacteria</taxon>
        <taxon>Pseudomonadati</taxon>
        <taxon>Bacteroidota</taxon>
        <taxon>Cytophagia</taxon>
        <taxon>Cytophagales</taxon>
        <taxon>Chryseotaleaceae</taxon>
        <taxon>Chryseotalea</taxon>
    </lineage>
</organism>
<proteinExistence type="predicted"/>
<protein>
    <submittedName>
        <fullName evidence="1">Uncharacterized protein</fullName>
    </submittedName>
</protein>
<keyword evidence="2" id="KW-1185">Reference proteome</keyword>
<dbReference type="EMBL" id="BHXQ01000007">
    <property type="protein sequence ID" value="GCC53215.1"/>
    <property type="molecule type" value="Genomic_DNA"/>
</dbReference>
<comment type="caution">
    <text evidence="1">The sequence shown here is derived from an EMBL/GenBank/DDBJ whole genome shotgun (WGS) entry which is preliminary data.</text>
</comment>
<name>A0A401UE78_9BACT</name>
<evidence type="ECO:0000313" key="1">
    <source>
        <dbReference type="EMBL" id="GCC53215.1"/>
    </source>
</evidence>
<dbReference type="RefSeq" id="WP_127123869.1">
    <property type="nucleotide sequence ID" value="NZ_BHXQ01000007.1"/>
</dbReference>
<reference evidence="1 2" key="1">
    <citation type="submission" date="2018-11" db="EMBL/GenBank/DDBJ databases">
        <title>Chryseotalea sanarue gen. nov., sp., nov., a member of the family Cytophagaceae, isolated from a brackish lake in Hamamatsu Japan.</title>
        <authorList>
            <person name="Maejima Y."/>
            <person name="Iino T."/>
            <person name="Muraguchi Y."/>
            <person name="Fukuda K."/>
            <person name="Ohkuma M."/>
            <person name="Moriuchi R."/>
            <person name="Dohra H."/>
            <person name="Kimbara K."/>
            <person name="Shintani M."/>
        </authorList>
    </citation>
    <scope>NUCLEOTIDE SEQUENCE [LARGE SCALE GENOMIC DNA]</scope>
    <source>
        <strain evidence="1 2">Ys</strain>
    </source>
</reference>
<dbReference type="AlphaFoldDB" id="A0A401UE78"/>
<dbReference type="OrthoDB" id="1069215at2"/>